<organism evidence="9 10">
    <name type="scientific">Henriciella pelagia</name>
    <dbReference type="NCBI Taxonomy" id="1977912"/>
    <lineage>
        <taxon>Bacteria</taxon>
        <taxon>Pseudomonadati</taxon>
        <taxon>Pseudomonadota</taxon>
        <taxon>Alphaproteobacteria</taxon>
        <taxon>Hyphomonadales</taxon>
        <taxon>Hyphomonadaceae</taxon>
        <taxon>Henriciella</taxon>
    </lineage>
</organism>
<keyword evidence="3" id="KW-0808">Transferase</keyword>
<dbReference type="PANTHER" id="PTHR48090:SF3">
    <property type="entry name" value="UNDECAPRENYL-PHOSPHATE 4-DEOXY-4-FORMAMIDO-L-ARABINOSE TRANSFERASE"/>
    <property type="match status" value="1"/>
</dbReference>
<accession>A0ABQ1JQ29</accession>
<dbReference type="Gene3D" id="3.90.550.10">
    <property type="entry name" value="Spore Coat Polysaccharide Biosynthesis Protein SpsA, Chain A"/>
    <property type="match status" value="1"/>
</dbReference>
<keyword evidence="1" id="KW-1003">Cell membrane</keyword>
<protein>
    <submittedName>
        <fullName evidence="9">Dolichol-phosphate mannosyltransferase</fullName>
    </submittedName>
</protein>
<evidence type="ECO:0000259" key="8">
    <source>
        <dbReference type="Pfam" id="PF00535"/>
    </source>
</evidence>
<feature type="domain" description="Glycosyltransferase 2-like" evidence="8">
    <location>
        <begin position="14"/>
        <end position="180"/>
    </location>
</feature>
<evidence type="ECO:0000256" key="6">
    <source>
        <dbReference type="ARBA" id="ARBA00022989"/>
    </source>
</evidence>
<dbReference type="Pfam" id="PF00535">
    <property type="entry name" value="Glycos_transf_2"/>
    <property type="match status" value="1"/>
</dbReference>
<dbReference type="PANTHER" id="PTHR48090">
    <property type="entry name" value="UNDECAPRENYL-PHOSPHATE 4-DEOXY-4-FORMAMIDO-L-ARABINOSE TRANSFERASE-RELATED"/>
    <property type="match status" value="1"/>
</dbReference>
<dbReference type="InterPro" id="IPR050256">
    <property type="entry name" value="Glycosyltransferase_2"/>
</dbReference>
<keyword evidence="10" id="KW-1185">Reference proteome</keyword>
<evidence type="ECO:0000313" key="9">
    <source>
        <dbReference type="EMBL" id="GGB72736.1"/>
    </source>
</evidence>
<evidence type="ECO:0000256" key="1">
    <source>
        <dbReference type="ARBA" id="ARBA00022475"/>
    </source>
</evidence>
<dbReference type="SUPFAM" id="SSF53448">
    <property type="entry name" value="Nucleotide-diphospho-sugar transferases"/>
    <property type="match status" value="1"/>
</dbReference>
<keyword evidence="2 9" id="KW-0328">Glycosyltransferase</keyword>
<evidence type="ECO:0000256" key="4">
    <source>
        <dbReference type="ARBA" id="ARBA00022692"/>
    </source>
</evidence>
<dbReference type="Proteomes" id="UP000628854">
    <property type="component" value="Unassembled WGS sequence"/>
</dbReference>
<reference evidence="10" key="1">
    <citation type="journal article" date="2019" name="Int. J. Syst. Evol. Microbiol.">
        <title>The Global Catalogue of Microorganisms (GCM) 10K type strain sequencing project: providing services to taxonomists for standard genome sequencing and annotation.</title>
        <authorList>
            <consortium name="The Broad Institute Genomics Platform"/>
            <consortium name="The Broad Institute Genome Sequencing Center for Infectious Disease"/>
            <person name="Wu L."/>
            <person name="Ma J."/>
        </authorList>
    </citation>
    <scope>NUCLEOTIDE SEQUENCE [LARGE SCALE GENOMIC DNA]</scope>
    <source>
        <strain evidence="10">CGMCC 1.15928</strain>
    </source>
</reference>
<evidence type="ECO:0000256" key="2">
    <source>
        <dbReference type="ARBA" id="ARBA00022676"/>
    </source>
</evidence>
<dbReference type="RefSeq" id="WP_084392098.1">
    <property type="nucleotide sequence ID" value="NZ_BMKF01000002.1"/>
</dbReference>
<name>A0ABQ1JQ29_9PROT</name>
<keyword evidence="5" id="KW-0448">Lipopolysaccharide biosynthesis</keyword>
<gene>
    <name evidence="9" type="ORF">GCM10011503_21770</name>
</gene>
<keyword evidence="7" id="KW-0472">Membrane</keyword>
<dbReference type="InterPro" id="IPR029044">
    <property type="entry name" value="Nucleotide-diphossugar_trans"/>
</dbReference>
<keyword evidence="4" id="KW-0812">Transmembrane</keyword>
<evidence type="ECO:0000256" key="7">
    <source>
        <dbReference type="ARBA" id="ARBA00023136"/>
    </source>
</evidence>
<proteinExistence type="predicted"/>
<evidence type="ECO:0000256" key="3">
    <source>
        <dbReference type="ARBA" id="ARBA00022679"/>
    </source>
</evidence>
<evidence type="ECO:0000313" key="10">
    <source>
        <dbReference type="Proteomes" id="UP000628854"/>
    </source>
</evidence>
<sequence length="258" mass="28886">MTPDGRPPGQRDLSVLIPFFNEEGNVIPLLDEVHEALAHLDYEIVCVNDCSADATGAELAEAQARHPDRVIIRTHVRRAGKSAALMTGLRAVSGRWTQLIDGDGQNDIADTKRLWAEIIAPGNTGKLGLIAGKRNSRNDSGFKWLQSRVANGIRRFMLRDDATDTGCGWKLMRTDAFRELPYFASMHRFLPALIKRAGWEVREELVNDRRRWHGSSKYGFLGRLGAGIADLIGMFWLVRRGKPGIAAEWDDPRADDRK</sequence>
<dbReference type="EMBL" id="BMKF01000002">
    <property type="protein sequence ID" value="GGB72736.1"/>
    <property type="molecule type" value="Genomic_DNA"/>
</dbReference>
<keyword evidence="6" id="KW-1133">Transmembrane helix</keyword>
<dbReference type="CDD" id="cd04179">
    <property type="entry name" value="DPM_DPG-synthase_like"/>
    <property type="match status" value="1"/>
</dbReference>
<dbReference type="InterPro" id="IPR001173">
    <property type="entry name" value="Glyco_trans_2-like"/>
</dbReference>
<comment type="caution">
    <text evidence="9">The sequence shown here is derived from an EMBL/GenBank/DDBJ whole genome shotgun (WGS) entry which is preliminary data.</text>
</comment>
<dbReference type="GO" id="GO:0016757">
    <property type="term" value="F:glycosyltransferase activity"/>
    <property type="evidence" value="ECO:0007669"/>
    <property type="project" value="UniProtKB-KW"/>
</dbReference>
<evidence type="ECO:0000256" key="5">
    <source>
        <dbReference type="ARBA" id="ARBA00022985"/>
    </source>
</evidence>